<proteinExistence type="predicted"/>
<dbReference type="InterPro" id="IPR005471">
    <property type="entry name" value="Tscrpt_reg_IclR_N"/>
</dbReference>
<dbReference type="GO" id="GO:0003677">
    <property type="term" value="F:DNA binding"/>
    <property type="evidence" value="ECO:0007669"/>
    <property type="project" value="UniProtKB-KW"/>
</dbReference>
<keyword evidence="2" id="KW-0238">DNA-binding</keyword>
<accession>A0A1M7ZKK0</accession>
<feature type="domain" description="IclR-ED" evidence="6">
    <location>
        <begin position="101"/>
        <end position="287"/>
    </location>
</feature>
<dbReference type="InterPro" id="IPR050707">
    <property type="entry name" value="HTH_MetabolicPath_Reg"/>
</dbReference>
<dbReference type="Pfam" id="PF01614">
    <property type="entry name" value="IclR_C"/>
    <property type="match status" value="1"/>
</dbReference>
<feature type="region of interest" description="Disordered" evidence="4">
    <location>
        <begin position="1"/>
        <end position="40"/>
    </location>
</feature>
<dbReference type="STRING" id="1123029.SAMN02745172_02085"/>
<dbReference type="RefSeq" id="WP_073628396.1">
    <property type="nucleotide sequence ID" value="NZ_FRXO01000004.1"/>
</dbReference>
<evidence type="ECO:0000256" key="4">
    <source>
        <dbReference type="SAM" id="MobiDB-lite"/>
    </source>
</evidence>
<dbReference type="SMART" id="SM00346">
    <property type="entry name" value="HTH_ICLR"/>
    <property type="match status" value="1"/>
</dbReference>
<reference evidence="7 8" key="1">
    <citation type="submission" date="2016-12" db="EMBL/GenBank/DDBJ databases">
        <authorList>
            <person name="Song W.-J."/>
            <person name="Kurnit D.M."/>
        </authorList>
    </citation>
    <scope>NUCLEOTIDE SEQUENCE [LARGE SCALE GENOMIC DNA]</scope>
    <source>
        <strain evidence="7 8">DSM 19599</strain>
    </source>
</reference>
<keyword evidence="8" id="KW-1185">Reference proteome</keyword>
<evidence type="ECO:0000313" key="8">
    <source>
        <dbReference type="Proteomes" id="UP000186406"/>
    </source>
</evidence>
<organism evidence="7 8">
    <name type="scientific">Pseudoxanthobacter soli DSM 19599</name>
    <dbReference type="NCBI Taxonomy" id="1123029"/>
    <lineage>
        <taxon>Bacteria</taxon>
        <taxon>Pseudomonadati</taxon>
        <taxon>Pseudomonadota</taxon>
        <taxon>Alphaproteobacteria</taxon>
        <taxon>Hyphomicrobiales</taxon>
        <taxon>Segnochrobactraceae</taxon>
        <taxon>Pseudoxanthobacter</taxon>
    </lineage>
</organism>
<evidence type="ECO:0000256" key="3">
    <source>
        <dbReference type="ARBA" id="ARBA00023163"/>
    </source>
</evidence>
<evidence type="ECO:0000256" key="1">
    <source>
        <dbReference type="ARBA" id="ARBA00023015"/>
    </source>
</evidence>
<dbReference type="InterPro" id="IPR036388">
    <property type="entry name" value="WH-like_DNA-bd_sf"/>
</dbReference>
<feature type="compositionally biased region" description="Polar residues" evidence="4">
    <location>
        <begin position="17"/>
        <end position="29"/>
    </location>
</feature>
<dbReference type="AlphaFoldDB" id="A0A1M7ZKK0"/>
<name>A0A1M7ZKK0_9HYPH</name>
<dbReference type="PANTHER" id="PTHR30136">
    <property type="entry name" value="HELIX-TURN-HELIX TRANSCRIPTIONAL REGULATOR, ICLR FAMILY"/>
    <property type="match status" value="1"/>
</dbReference>
<evidence type="ECO:0000313" key="7">
    <source>
        <dbReference type="EMBL" id="SHO65440.1"/>
    </source>
</evidence>
<protein>
    <submittedName>
        <fullName evidence="7">Transcriptional regulator, IclR family</fullName>
    </submittedName>
</protein>
<evidence type="ECO:0000259" key="6">
    <source>
        <dbReference type="PROSITE" id="PS51078"/>
    </source>
</evidence>
<dbReference type="EMBL" id="FRXO01000004">
    <property type="protein sequence ID" value="SHO65440.1"/>
    <property type="molecule type" value="Genomic_DNA"/>
</dbReference>
<dbReference type="PANTHER" id="PTHR30136:SF35">
    <property type="entry name" value="HTH-TYPE TRANSCRIPTIONAL REGULATOR RV1719"/>
    <property type="match status" value="1"/>
</dbReference>
<evidence type="ECO:0000259" key="5">
    <source>
        <dbReference type="PROSITE" id="PS51077"/>
    </source>
</evidence>
<dbReference type="PROSITE" id="PS51078">
    <property type="entry name" value="ICLR_ED"/>
    <property type="match status" value="1"/>
</dbReference>
<dbReference type="SUPFAM" id="SSF46785">
    <property type="entry name" value="Winged helix' DNA-binding domain"/>
    <property type="match status" value="1"/>
</dbReference>
<dbReference type="InterPro" id="IPR029016">
    <property type="entry name" value="GAF-like_dom_sf"/>
</dbReference>
<dbReference type="Proteomes" id="UP000186406">
    <property type="component" value="Unassembled WGS sequence"/>
</dbReference>
<keyword evidence="3" id="KW-0804">Transcription</keyword>
<dbReference type="GO" id="GO:0045892">
    <property type="term" value="P:negative regulation of DNA-templated transcription"/>
    <property type="evidence" value="ECO:0007669"/>
    <property type="project" value="TreeGrafter"/>
</dbReference>
<dbReference type="Gene3D" id="1.10.10.10">
    <property type="entry name" value="Winged helix-like DNA-binding domain superfamily/Winged helix DNA-binding domain"/>
    <property type="match status" value="1"/>
</dbReference>
<dbReference type="PROSITE" id="PS51077">
    <property type="entry name" value="HTH_ICLR"/>
    <property type="match status" value="1"/>
</dbReference>
<dbReference type="Gene3D" id="3.30.450.40">
    <property type="match status" value="1"/>
</dbReference>
<dbReference type="SUPFAM" id="SSF55781">
    <property type="entry name" value="GAF domain-like"/>
    <property type="match status" value="1"/>
</dbReference>
<evidence type="ECO:0000256" key="2">
    <source>
        <dbReference type="ARBA" id="ARBA00023125"/>
    </source>
</evidence>
<keyword evidence="1" id="KW-0805">Transcription regulation</keyword>
<feature type="domain" description="HTH iclR-type" evidence="5">
    <location>
        <begin position="41"/>
        <end position="100"/>
    </location>
</feature>
<gene>
    <name evidence="7" type="ORF">SAMN02745172_02085</name>
</gene>
<dbReference type="Pfam" id="PF09339">
    <property type="entry name" value="HTH_IclR"/>
    <property type="match status" value="1"/>
</dbReference>
<dbReference type="InterPro" id="IPR036390">
    <property type="entry name" value="WH_DNA-bd_sf"/>
</dbReference>
<dbReference type="GO" id="GO:0003700">
    <property type="term" value="F:DNA-binding transcription factor activity"/>
    <property type="evidence" value="ECO:0007669"/>
    <property type="project" value="TreeGrafter"/>
</dbReference>
<dbReference type="InterPro" id="IPR014757">
    <property type="entry name" value="Tscrpt_reg_IclR_C"/>
</dbReference>
<sequence length="290" mass="31130">MNDEGQGTPARTRNPHPRSSQATLASRNGPSEGDGSQPAGAQTLLRGLTLLECVADGVRDVQGLSARLGTPRSTTHRMLGALVAAGYLHQIPHHGYFLGSKLIGLGDKALEQRPLVALVLPHCERLAHEVGDTVHVGTIEGPDVVYLAKVPGRRGLEMRSRVGSRMPLASTGVGRALMLGMDPDRWQALYDAALARAGVDDTGPRLPAWEDYSRDMLTARERDIVFDREENEIGIRCVAAPLRDASGRVVAALSVASAAPFMSEQRMDEVAPAVRAVAEAISGELGWRRR</sequence>
<dbReference type="OrthoDB" id="6057486at2"/>